<dbReference type="InterPro" id="IPR038859">
    <property type="entry name" value="RHL1"/>
</dbReference>
<evidence type="ECO:0008006" key="4">
    <source>
        <dbReference type="Google" id="ProtNLM"/>
    </source>
</evidence>
<feature type="region of interest" description="Disordered" evidence="1">
    <location>
        <begin position="38"/>
        <end position="59"/>
    </location>
</feature>
<feature type="region of interest" description="Disordered" evidence="1">
    <location>
        <begin position="1"/>
        <end position="24"/>
    </location>
</feature>
<evidence type="ECO:0000313" key="3">
    <source>
        <dbReference type="Proteomes" id="UP001485043"/>
    </source>
</evidence>
<dbReference type="Proteomes" id="UP001485043">
    <property type="component" value="Unassembled WGS sequence"/>
</dbReference>
<evidence type="ECO:0000256" key="1">
    <source>
        <dbReference type="SAM" id="MobiDB-lite"/>
    </source>
</evidence>
<feature type="compositionally biased region" description="Polar residues" evidence="1">
    <location>
        <begin position="8"/>
        <end position="20"/>
    </location>
</feature>
<dbReference type="PANTHER" id="PTHR35698:SF2">
    <property type="entry name" value="DNA-BINDING PROTEIN RHL1"/>
    <property type="match status" value="1"/>
</dbReference>
<gene>
    <name evidence="2" type="ORF">WJX84_007885</name>
</gene>
<dbReference type="PANTHER" id="PTHR35698">
    <property type="entry name" value="DNA-BINDING PROTEIN RHL1"/>
    <property type="match status" value="1"/>
</dbReference>
<comment type="caution">
    <text evidence="2">The sequence shown here is derived from an EMBL/GenBank/DDBJ whole genome shotgun (WGS) entry which is preliminary data.</text>
</comment>
<protein>
    <recommendedName>
        <fullName evidence="4">DNA-binding protein RHL1</fullName>
    </recommendedName>
</protein>
<feature type="compositionally biased region" description="Acidic residues" evidence="1">
    <location>
        <begin position="239"/>
        <end position="256"/>
    </location>
</feature>
<keyword evidence="3" id="KW-1185">Reference proteome</keyword>
<feature type="compositionally biased region" description="Polar residues" evidence="1">
    <location>
        <begin position="383"/>
        <end position="393"/>
    </location>
</feature>
<feature type="compositionally biased region" description="Acidic residues" evidence="1">
    <location>
        <begin position="415"/>
        <end position="425"/>
    </location>
</feature>
<evidence type="ECO:0000313" key="2">
    <source>
        <dbReference type="EMBL" id="KAK9861928.1"/>
    </source>
</evidence>
<sequence>MGPARQGSRASTQDKSSNPEQLEAARIQQQAYDSGVLAKTRRLNTKQLPPDKALRRSDGQDIVKKSSIRKGRYLLNICAKIAPAAAGRLGTLAGLDSRNPVLYMDFPEGRLKFLGTLVFPKNNYMVLKFGRKEVLCEDVLENMIVFSEAIWVGTAAENPEEKELPMPASLQTQRHEKYAFRDDDPETADPGTQPPTSQADGSGSEADGDDQVGSQEPVRQSQRTAGARQGKRPRYLEGIESDDPVDSESSDADEDEAAHRSKKARQMPGSDAKVAAAVPPIDQTEEGAPGPAKLAAHRRAKQGSLDMFMEKAAKPSATQPKPNAAATRRTPNKTPAKSEGAANKFPLAGRKQTPKSASKLAAGSSDSDAIEIMSSGDEDGISLLSQPTPSQRPQRAARTAAAKKLVVESPPSASDSDDPADEDSASEGSPGNDDDFEA</sequence>
<feature type="region of interest" description="Disordered" evidence="1">
    <location>
        <begin position="181"/>
        <end position="438"/>
    </location>
</feature>
<dbReference type="EMBL" id="JALJOV010000680">
    <property type="protein sequence ID" value="KAK9861928.1"/>
    <property type="molecule type" value="Genomic_DNA"/>
</dbReference>
<organism evidence="2 3">
    <name type="scientific">Apatococcus fuscideae</name>
    <dbReference type="NCBI Taxonomy" id="2026836"/>
    <lineage>
        <taxon>Eukaryota</taxon>
        <taxon>Viridiplantae</taxon>
        <taxon>Chlorophyta</taxon>
        <taxon>core chlorophytes</taxon>
        <taxon>Trebouxiophyceae</taxon>
        <taxon>Chlorellales</taxon>
        <taxon>Chlorellaceae</taxon>
        <taxon>Apatococcus</taxon>
    </lineage>
</organism>
<dbReference type="AlphaFoldDB" id="A0AAW1SZZ0"/>
<proteinExistence type="predicted"/>
<feature type="compositionally biased region" description="Low complexity" evidence="1">
    <location>
        <begin position="396"/>
        <end position="414"/>
    </location>
</feature>
<dbReference type="GO" id="GO:0042023">
    <property type="term" value="P:DNA endoreduplication"/>
    <property type="evidence" value="ECO:0007669"/>
    <property type="project" value="InterPro"/>
</dbReference>
<reference evidence="2 3" key="1">
    <citation type="journal article" date="2024" name="Nat. Commun.">
        <title>Phylogenomics reveals the evolutionary origins of lichenization in chlorophyte algae.</title>
        <authorList>
            <person name="Puginier C."/>
            <person name="Libourel C."/>
            <person name="Otte J."/>
            <person name="Skaloud P."/>
            <person name="Haon M."/>
            <person name="Grisel S."/>
            <person name="Petersen M."/>
            <person name="Berrin J.G."/>
            <person name="Delaux P.M."/>
            <person name="Dal Grande F."/>
            <person name="Keller J."/>
        </authorList>
    </citation>
    <scope>NUCLEOTIDE SEQUENCE [LARGE SCALE GENOMIC DNA]</scope>
    <source>
        <strain evidence="2 3">SAG 2523</strain>
    </source>
</reference>
<feature type="compositionally biased region" description="Polar residues" evidence="1">
    <location>
        <begin position="212"/>
        <end position="224"/>
    </location>
</feature>
<dbReference type="GO" id="GO:0003677">
    <property type="term" value="F:DNA binding"/>
    <property type="evidence" value="ECO:0007669"/>
    <property type="project" value="InterPro"/>
</dbReference>
<accession>A0AAW1SZZ0</accession>
<name>A0AAW1SZZ0_9CHLO</name>